<keyword evidence="2" id="KW-0472">Membrane</keyword>
<dbReference type="EMBL" id="JBHUDD010000053">
    <property type="protein sequence ID" value="MFD1509672.1"/>
    <property type="molecule type" value="Genomic_DNA"/>
</dbReference>
<dbReference type="NCBIfam" id="TIGR02098">
    <property type="entry name" value="MJ0042_CXXC"/>
    <property type="match status" value="1"/>
</dbReference>
<evidence type="ECO:0000313" key="5">
    <source>
        <dbReference type="Proteomes" id="UP001597186"/>
    </source>
</evidence>
<dbReference type="InterPro" id="IPR011723">
    <property type="entry name" value="Znf/thioredoxin_put"/>
</dbReference>
<sequence length="357" mass="38878">MRLVCPNCGAQYEVPDDVIPQAGRDVQCSNCGNTWFQVHPDQDQELADELEEPLDEDLGYGNEGPEPATEAAPVPDGPTPEPQAIQAPEPEPESEEWPATDPVPPVWDEPGPGVTAAQMPTPPVEEYEDDYEAWDETPVPPAPPPQTAEQRRRLDPDLADLLREEAEREARQRAADRGGIESQPDLGLMPATEDEATRRQREAQERMARLRGGAPVPPTDPETSDPSATTAATASAAAASRRDLLPDIDEINSTLRSTSDRKPATAEDHERPSRGAVASPTDRQTRSSGFRRGFLLMVLLMVLAICLYVYAPRLAAAVPALQGALDAYVAVMNDLRLWIDARLRDVLGWLDSMAGEG</sequence>
<evidence type="ECO:0000256" key="2">
    <source>
        <dbReference type="SAM" id="Phobius"/>
    </source>
</evidence>
<feature type="compositionally biased region" description="Acidic residues" evidence="1">
    <location>
        <begin position="43"/>
        <end position="58"/>
    </location>
</feature>
<comment type="caution">
    <text evidence="4">The sequence shown here is derived from an EMBL/GenBank/DDBJ whole genome shotgun (WGS) entry which is preliminary data.</text>
</comment>
<evidence type="ECO:0000256" key="1">
    <source>
        <dbReference type="SAM" id="MobiDB-lite"/>
    </source>
</evidence>
<name>A0ABW4EH58_9RHOB</name>
<feature type="region of interest" description="Disordered" evidence="1">
    <location>
        <begin position="39"/>
        <end position="286"/>
    </location>
</feature>
<keyword evidence="2" id="KW-1133">Transmembrane helix</keyword>
<dbReference type="RefSeq" id="WP_379915070.1">
    <property type="nucleotide sequence ID" value="NZ_JBHUDD010000053.1"/>
</dbReference>
<feature type="compositionally biased region" description="Basic and acidic residues" evidence="1">
    <location>
        <begin position="149"/>
        <end position="179"/>
    </location>
</feature>
<accession>A0ABW4EH58</accession>
<evidence type="ECO:0000259" key="3">
    <source>
        <dbReference type="Pfam" id="PF13717"/>
    </source>
</evidence>
<feature type="transmembrane region" description="Helical" evidence="2">
    <location>
        <begin position="293"/>
        <end position="311"/>
    </location>
</feature>
<evidence type="ECO:0000313" key="4">
    <source>
        <dbReference type="EMBL" id="MFD1509672.1"/>
    </source>
</evidence>
<feature type="compositionally biased region" description="Acidic residues" evidence="1">
    <location>
        <begin position="125"/>
        <end position="135"/>
    </location>
</feature>
<dbReference type="Proteomes" id="UP001597186">
    <property type="component" value="Unassembled WGS sequence"/>
</dbReference>
<feature type="compositionally biased region" description="Low complexity" evidence="1">
    <location>
        <begin position="227"/>
        <end position="239"/>
    </location>
</feature>
<feature type="domain" description="Zinc finger/thioredoxin putative" evidence="3">
    <location>
        <begin position="1"/>
        <end position="36"/>
    </location>
</feature>
<protein>
    <submittedName>
        <fullName evidence="4">Zinc-ribbon domain-containing protein</fullName>
    </submittedName>
</protein>
<proteinExistence type="predicted"/>
<gene>
    <name evidence="4" type="ORF">ACFTOW_09680</name>
</gene>
<dbReference type="Pfam" id="PF13717">
    <property type="entry name" value="Zn_ribbon_4"/>
    <property type="match status" value="1"/>
</dbReference>
<keyword evidence="5" id="KW-1185">Reference proteome</keyword>
<reference evidence="5" key="1">
    <citation type="journal article" date="2019" name="Int. J. Syst. Evol. Microbiol.">
        <title>The Global Catalogue of Microorganisms (GCM) 10K type strain sequencing project: providing services to taxonomists for standard genome sequencing and annotation.</title>
        <authorList>
            <consortium name="The Broad Institute Genomics Platform"/>
            <consortium name="The Broad Institute Genome Sequencing Center for Infectious Disease"/>
            <person name="Wu L."/>
            <person name="Ma J."/>
        </authorList>
    </citation>
    <scope>NUCLEOTIDE SEQUENCE [LARGE SCALE GENOMIC DNA]</scope>
    <source>
        <strain evidence="5">CGMCC 1.12477</strain>
    </source>
</reference>
<feature type="compositionally biased region" description="Basic and acidic residues" evidence="1">
    <location>
        <begin position="258"/>
        <end position="273"/>
    </location>
</feature>
<feature type="compositionally biased region" description="Basic and acidic residues" evidence="1">
    <location>
        <begin position="195"/>
        <end position="208"/>
    </location>
</feature>
<keyword evidence="2" id="KW-0812">Transmembrane</keyword>
<organism evidence="4 5">
    <name type="scientific">Lacimonas salitolerans</name>
    <dbReference type="NCBI Taxonomy" id="1323750"/>
    <lineage>
        <taxon>Bacteria</taxon>
        <taxon>Pseudomonadati</taxon>
        <taxon>Pseudomonadota</taxon>
        <taxon>Alphaproteobacteria</taxon>
        <taxon>Rhodobacterales</taxon>
        <taxon>Paracoccaceae</taxon>
        <taxon>Lacimonas</taxon>
    </lineage>
</organism>